<dbReference type="Gene3D" id="3.30.390.30">
    <property type="match status" value="1"/>
</dbReference>
<comment type="caution">
    <text evidence="4">The sequence shown here is derived from an EMBL/GenBank/DDBJ whole genome shotgun (WGS) entry which is preliminary data.</text>
</comment>
<name>A0A9Q4PX26_9EURY</name>
<dbReference type="InterPro" id="IPR036188">
    <property type="entry name" value="FAD/NAD-bd_sf"/>
</dbReference>
<dbReference type="PANTHER" id="PTHR22912">
    <property type="entry name" value="DISULFIDE OXIDOREDUCTASE"/>
    <property type="match status" value="1"/>
</dbReference>
<proteinExistence type="predicted"/>
<dbReference type="PRINTS" id="PR00368">
    <property type="entry name" value="FADPNR"/>
</dbReference>
<evidence type="ECO:0000259" key="3">
    <source>
        <dbReference type="Pfam" id="PF07992"/>
    </source>
</evidence>
<dbReference type="SUPFAM" id="SSF51905">
    <property type="entry name" value="FAD/NAD(P)-binding domain"/>
    <property type="match status" value="1"/>
</dbReference>
<dbReference type="GO" id="GO:0050660">
    <property type="term" value="F:flavin adenine dinucleotide binding"/>
    <property type="evidence" value="ECO:0007669"/>
    <property type="project" value="TreeGrafter"/>
</dbReference>
<organism evidence="4 5">
    <name type="scientific">Methanogenium marinum</name>
    <dbReference type="NCBI Taxonomy" id="348610"/>
    <lineage>
        <taxon>Archaea</taxon>
        <taxon>Methanobacteriati</taxon>
        <taxon>Methanobacteriota</taxon>
        <taxon>Stenosarchaea group</taxon>
        <taxon>Methanomicrobia</taxon>
        <taxon>Methanomicrobiales</taxon>
        <taxon>Methanomicrobiaceae</taxon>
        <taxon>Methanogenium</taxon>
    </lineage>
</organism>
<dbReference type="AlphaFoldDB" id="A0A9Q4PX26"/>
<dbReference type="Pfam" id="PF07992">
    <property type="entry name" value="Pyr_redox_2"/>
    <property type="match status" value="1"/>
</dbReference>
<dbReference type="InterPro" id="IPR023753">
    <property type="entry name" value="FAD/NAD-binding_dom"/>
</dbReference>
<reference evidence="4" key="1">
    <citation type="submission" date="2022-01" db="EMBL/GenBank/DDBJ databases">
        <title>Draft genome of Methanogenium marinum DSM 15558.</title>
        <authorList>
            <person name="Chen S.-C."/>
            <person name="You Y.-T."/>
        </authorList>
    </citation>
    <scope>NUCLEOTIDE SEQUENCE</scope>
    <source>
        <strain evidence="4">DSM 15558</strain>
    </source>
</reference>
<dbReference type="GO" id="GO:0006103">
    <property type="term" value="P:2-oxoglutarate metabolic process"/>
    <property type="evidence" value="ECO:0007669"/>
    <property type="project" value="TreeGrafter"/>
</dbReference>
<dbReference type="EMBL" id="JAKELO010000002">
    <property type="protein sequence ID" value="MDE4908111.1"/>
    <property type="molecule type" value="Genomic_DNA"/>
</dbReference>
<keyword evidence="5" id="KW-1185">Reference proteome</keyword>
<gene>
    <name evidence="4" type="ORF">L0665_05750</name>
</gene>
<dbReference type="SUPFAM" id="SSF55424">
    <property type="entry name" value="FAD/NAD-linked reductases, dimerisation (C-terminal) domain"/>
    <property type="match status" value="1"/>
</dbReference>
<dbReference type="PANTHER" id="PTHR22912:SF151">
    <property type="entry name" value="DIHYDROLIPOYL DEHYDROGENASE, MITOCHONDRIAL"/>
    <property type="match status" value="1"/>
</dbReference>
<evidence type="ECO:0000313" key="5">
    <source>
        <dbReference type="Proteomes" id="UP001143747"/>
    </source>
</evidence>
<dbReference type="InterPro" id="IPR050151">
    <property type="entry name" value="Class-I_Pyr_Nuc-Dis_Oxidored"/>
</dbReference>
<evidence type="ECO:0000313" key="4">
    <source>
        <dbReference type="EMBL" id="MDE4908111.1"/>
    </source>
</evidence>
<dbReference type="Gene3D" id="3.50.50.60">
    <property type="entry name" value="FAD/NAD(P)-binding domain"/>
    <property type="match status" value="1"/>
</dbReference>
<dbReference type="RefSeq" id="WP_274924746.1">
    <property type="nucleotide sequence ID" value="NZ_JAKELO010000002.1"/>
</dbReference>
<keyword evidence="1" id="KW-0285">Flavoprotein</keyword>
<dbReference type="PRINTS" id="PR00411">
    <property type="entry name" value="PNDRDTASEI"/>
</dbReference>
<dbReference type="GO" id="GO:0004148">
    <property type="term" value="F:dihydrolipoyl dehydrogenase (NADH) activity"/>
    <property type="evidence" value="ECO:0007669"/>
    <property type="project" value="TreeGrafter"/>
</dbReference>
<accession>A0A9Q4PX26</accession>
<evidence type="ECO:0000256" key="2">
    <source>
        <dbReference type="ARBA" id="ARBA00022827"/>
    </source>
</evidence>
<sequence length="442" mass="46906">MITVIGGGPAGRIAAMRLAAHGKEVCLFDSRAEGLGGQCLHQGCMVICAQNDVARACEEVRDLQRFGITDTGPVIDYASLQERMTDIQETIAGVLDTETTEAGVTVVSEHARVEGKRVYAGGVEYESEAILIATGSVPRIPAIPGTRIPGVYTAHSLTSLRRSPRRMVIIGSGVIAAEYAYIFHAVGADVTVIARSTLLRGIPEPVAKGARRDLVGVHIREETEVVSIEGAGTVTGVRIRAGGNEEEIPCDTVLIAAGLVPRTEGISGIILGPGGEIQVNERMETNVPGVYAAGDVTGPPYLTPLARREGRAAADAILGIPLKPFPPCIPQTIKLRHEHSFAIHPDAEGNGIRIPSPAGPGSFWLVPDRHTGKSLLMADKKTGKMTGFYEAAPQSSSAAGYLAYLINNGISVDTMESYIEVHPSSEGVAWLMRYCAEQREDI</sequence>
<evidence type="ECO:0000256" key="1">
    <source>
        <dbReference type="ARBA" id="ARBA00022630"/>
    </source>
</evidence>
<keyword evidence="2" id="KW-0274">FAD</keyword>
<dbReference type="InterPro" id="IPR016156">
    <property type="entry name" value="FAD/NAD-linked_Rdtase_dimer_sf"/>
</dbReference>
<protein>
    <submittedName>
        <fullName evidence="4">NAD(P)/FAD-dependent oxidoreductase</fullName>
    </submittedName>
</protein>
<feature type="domain" description="FAD/NAD(P)-binding" evidence="3">
    <location>
        <begin position="2"/>
        <end position="310"/>
    </location>
</feature>
<dbReference type="Proteomes" id="UP001143747">
    <property type="component" value="Unassembled WGS sequence"/>
</dbReference>